<dbReference type="PROSITE" id="PS00571">
    <property type="entry name" value="AMIDASES"/>
    <property type="match status" value="1"/>
</dbReference>
<dbReference type="Proteomes" id="UP000199377">
    <property type="component" value="Unassembled WGS sequence"/>
</dbReference>
<dbReference type="InterPro" id="IPR052739">
    <property type="entry name" value="FAAH2"/>
</dbReference>
<gene>
    <name evidence="2" type="ORF">SAMN05216258_109204</name>
</gene>
<dbReference type="InterPro" id="IPR036928">
    <property type="entry name" value="AS_sf"/>
</dbReference>
<dbReference type="NCBIfam" id="NF005687">
    <property type="entry name" value="PRK07487.1"/>
    <property type="match status" value="1"/>
</dbReference>
<name>A0A1I3L4L0_9RHOB</name>
<dbReference type="STRING" id="1114924.SAMN05216258_109204"/>
<dbReference type="SUPFAM" id="SSF75304">
    <property type="entry name" value="Amidase signature (AS) enzymes"/>
    <property type="match status" value="1"/>
</dbReference>
<dbReference type="PANTHER" id="PTHR43372:SF4">
    <property type="entry name" value="FATTY-ACID AMIDE HYDROLASE 2"/>
    <property type="match status" value="1"/>
</dbReference>
<organism evidence="2 3">
    <name type="scientific">Albimonas pacifica</name>
    <dbReference type="NCBI Taxonomy" id="1114924"/>
    <lineage>
        <taxon>Bacteria</taxon>
        <taxon>Pseudomonadati</taxon>
        <taxon>Pseudomonadota</taxon>
        <taxon>Alphaproteobacteria</taxon>
        <taxon>Rhodobacterales</taxon>
        <taxon>Paracoccaceae</taxon>
        <taxon>Albimonas</taxon>
    </lineage>
</organism>
<dbReference type="Pfam" id="PF01425">
    <property type="entry name" value="Amidase"/>
    <property type="match status" value="1"/>
</dbReference>
<feature type="domain" description="Amidase" evidence="1">
    <location>
        <begin position="28"/>
        <end position="442"/>
    </location>
</feature>
<dbReference type="InterPro" id="IPR020556">
    <property type="entry name" value="Amidase_CS"/>
</dbReference>
<dbReference type="InterPro" id="IPR023631">
    <property type="entry name" value="Amidase_dom"/>
</dbReference>
<sequence length="464" mass="47990">MTELWQASATTIAARVRARDTSAREECEAAIARMQAVNPAINAVVDETAEQALAEADSIDAALARGEPAGPLAGVPSTVKINIDYAGRATTNGLRTQADLIAPQDSPVVTNLRRAGAVVIGRTNTPAFSLRWFCRNSLHGQTLNPHDASITPGGSSGGAGSAVAAGIGAVAHGTDIAGSIRYPAYVNGVHGLRPTTGRVAAANLSGADRTMGAQLTAVSGPLARSIADLRVSLAAMAMGDLRDPWHMPVPLDGPPVARKAALAPAPDGMKVAPEVQAAVISAAAALAEAGVEVEEVPLPPLRETARLNIELWMADFGVAGGPKLAAEGDPDSIFVAEQMMRIAGPNADAMKALQRRLGLLREWQLFLAEWPIVLLPVSGEAPFANNSDVASAADFDRIYEAQMLQVGLPSLGLPALTVATGTPGKPMGVQLLGPRFREDLLLDAGAIIEAAHPPIRPVDPFVVG</sequence>
<dbReference type="Gene3D" id="3.90.1300.10">
    <property type="entry name" value="Amidase signature (AS) domain"/>
    <property type="match status" value="1"/>
</dbReference>
<protein>
    <submittedName>
        <fullName evidence="2">Amidase</fullName>
    </submittedName>
</protein>
<dbReference type="OrthoDB" id="9777859at2"/>
<evidence type="ECO:0000313" key="2">
    <source>
        <dbReference type="EMBL" id="SFI79609.1"/>
    </source>
</evidence>
<evidence type="ECO:0000259" key="1">
    <source>
        <dbReference type="Pfam" id="PF01425"/>
    </source>
</evidence>
<dbReference type="GO" id="GO:0012505">
    <property type="term" value="C:endomembrane system"/>
    <property type="evidence" value="ECO:0007669"/>
    <property type="project" value="TreeGrafter"/>
</dbReference>
<reference evidence="2 3" key="1">
    <citation type="submission" date="2016-10" db="EMBL/GenBank/DDBJ databases">
        <authorList>
            <person name="de Groot N.N."/>
        </authorList>
    </citation>
    <scope>NUCLEOTIDE SEQUENCE [LARGE SCALE GENOMIC DNA]</scope>
    <source>
        <strain evidence="2 3">CGMCC 1.11030</strain>
    </source>
</reference>
<proteinExistence type="predicted"/>
<dbReference type="PANTHER" id="PTHR43372">
    <property type="entry name" value="FATTY-ACID AMIDE HYDROLASE"/>
    <property type="match status" value="1"/>
</dbReference>
<dbReference type="RefSeq" id="WP_092862827.1">
    <property type="nucleotide sequence ID" value="NZ_FOQH01000009.1"/>
</dbReference>
<dbReference type="EMBL" id="FOQH01000009">
    <property type="protein sequence ID" value="SFI79609.1"/>
    <property type="molecule type" value="Genomic_DNA"/>
</dbReference>
<dbReference type="AlphaFoldDB" id="A0A1I3L4L0"/>
<accession>A0A1I3L4L0</accession>
<keyword evidence="3" id="KW-1185">Reference proteome</keyword>
<evidence type="ECO:0000313" key="3">
    <source>
        <dbReference type="Proteomes" id="UP000199377"/>
    </source>
</evidence>